<dbReference type="PROSITE" id="PS50240">
    <property type="entry name" value="TRYPSIN_DOM"/>
    <property type="match status" value="1"/>
</dbReference>
<dbReference type="InterPro" id="IPR001314">
    <property type="entry name" value="Peptidase_S1A"/>
</dbReference>
<evidence type="ECO:0000313" key="3">
    <source>
        <dbReference type="EMBL" id="GHI26806.1"/>
    </source>
</evidence>
<dbReference type="PANTHER" id="PTHR24258:SF134">
    <property type="entry name" value="AGAP011908-PA"/>
    <property type="match status" value="1"/>
</dbReference>
<dbReference type="PRINTS" id="PR00722">
    <property type="entry name" value="CHYMOTRYPSIN"/>
</dbReference>
<dbReference type="InterPro" id="IPR001254">
    <property type="entry name" value="Trypsin_dom"/>
</dbReference>
<name>A0ABQ3PP52_9ACTN</name>
<sequence>MGRARALTAALLGVFLATAPVAPREAGAIVGGREAAPGAYPYVAALVDVARHRQFCGGALIGPRHVLTAAHCLTGSYADTGRVAVLLGAHDLRTAAESGPPRAARPARFTLHPGYDRRTQQNDLAVITLSGPVRPDAGVRPVPLPTVAESFTHTRLEAVGWGATSFGEGPSPVLRAVTLDTLSNAACALRGVDGLTPAQLCTWTPGRDTCVYDSGGPLVHRAPGGRPTLAALVSYGRGCATDTPAVNTRVSAHLPWIRRVTGVAPPVP</sequence>
<comment type="caution">
    <text evidence="3">The sequence shown here is derived from an EMBL/GenBank/DDBJ whole genome shotgun (WGS) entry which is preliminary data.</text>
</comment>
<accession>A0ABQ3PP52</accession>
<evidence type="ECO:0000256" key="1">
    <source>
        <dbReference type="SAM" id="SignalP"/>
    </source>
</evidence>
<feature type="chain" id="PRO_5046417853" description="Peptidase S1 domain-containing protein" evidence="1">
    <location>
        <begin position="20"/>
        <end position="268"/>
    </location>
</feature>
<feature type="signal peptide" evidence="1">
    <location>
        <begin position="1"/>
        <end position="19"/>
    </location>
</feature>
<dbReference type="EMBL" id="BNDW01000102">
    <property type="protein sequence ID" value="GHI26806.1"/>
    <property type="molecule type" value="Genomic_DNA"/>
</dbReference>
<protein>
    <recommendedName>
        <fullName evidence="2">Peptidase S1 domain-containing protein</fullName>
    </recommendedName>
</protein>
<dbReference type="InterPro" id="IPR009003">
    <property type="entry name" value="Peptidase_S1_PA"/>
</dbReference>
<dbReference type="PANTHER" id="PTHR24258">
    <property type="entry name" value="SERINE PROTEASE-RELATED"/>
    <property type="match status" value="1"/>
</dbReference>
<organism evidence="3 4">
    <name type="scientific">Streptomyces hydrogenans</name>
    <dbReference type="NCBI Taxonomy" id="1873719"/>
    <lineage>
        <taxon>Bacteria</taxon>
        <taxon>Bacillati</taxon>
        <taxon>Actinomycetota</taxon>
        <taxon>Actinomycetes</taxon>
        <taxon>Kitasatosporales</taxon>
        <taxon>Streptomycetaceae</taxon>
        <taxon>Streptomyces</taxon>
    </lineage>
</organism>
<evidence type="ECO:0000259" key="2">
    <source>
        <dbReference type="PROSITE" id="PS50240"/>
    </source>
</evidence>
<dbReference type="PROSITE" id="PS00134">
    <property type="entry name" value="TRYPSIN_HIS"/>
    <property type="match status" value="1"/>
</dbReference>
<feature type="domain" description="Peptidase S1" evidence="2">
    <location>
        <begin position="29"/>
        <end position="262"/>
    </location>
</feature>
<dbReference type="RefSeq" id="WP_226652793.1">
    <property type="nucleotide sequence ID" value="NZ_BNBS01000012.1"/>
</dbReference>
<keyword evidence="1" id="KW-0732">Signal</keyword>
<keyword evidence="4" id="KW-1185">Reference proteome</keyword>
<dbReference type="InterPro" id="IPR018114">
    <property type="entry name" value="TRYPSIN_HIS"/>
</dbReference>
<dbReference type="Proteomes" id="UP001052739">
    <property type="component" value="Unassembled WGS sequence"/>
</dbReference>
<gene>
    <name evidence="3" type="ORF">Shyd_81770</name>
</gene>
<evidence type="ECO:0000313" key="4">
    <source>
        <dbReference type="Proteomes" id="UP001052739"/>
    </source>
</evidence>
<proteinExistence type="predicted"/>
<dbReference type="SUPFAM" id="SSF50494">
    <property type="entry name" value="Trypsin-like serine proteases"/>
    <property type="match status" value="1"/>
</dbReference>
<dbReference type="Pfam" id="PF00089">
    <property type="entry name" value="Trypsin"/>
    <property type="match status" value="1"/>
</dbReference>
<dbReference type="SMART" id="SM00020">
    <property type="entry name" value="Tryp_SPc"/>
    <property type="match status" value="1"/>
</dbReference>
<dbReference type="InterPro" id="IPR043504">
    <property type="entry name" value="Peptidase_S1_PA_chymotrypsin"/>
</dbReference>
<dbReference type="CDD" id="cd00190">
    <property type="entry name" value="Tryp_SPc"/>
    <property type="match status" value="1"/>
</dbReference>
<reference evidence="3" key="1">
    <citation type="submission" date="2024-05" db="EMBL/GenBank/DDBJ databases">
        <title>Whole genome shotgun sequence of Streptomyces hydrogenans NBRC 13475.</title>
        <authorList>
            <person name="Komaki H."/>
            <person name="Tamura T."/>
        </authorList>
    </citation>
    <scope>NUCLEOTIDE SEQUENCE</scope>
    <source>
        <strain evidence="3">NBRC 13475</strain>
    </source>
</reference>
<dbReference type="Gene3D" id="2.40.10.10">
    <property type="entry name" value="Trypsin-like serine proteases"/>
    <property type="match status" value="1"/>
</dbReference>